<proteinExistence type="predicted"/>
<dbReference type="InterPro" id="IPR014710">
    <property type="entry name" value="RmlC-like_jellyroll"/>
</dbReference>
<dbReference type="PANTHER" id="PTHR36440">
    <property type="entry name" value="PUTATIVE (AFU_ORTHOLOGUE AFUA_8G07350)-RELATED"/>
    <property type="match status" value="1"/>
</dbReference>
<sequence length="174" mass="18979">MSFLPYPPPRYHGNTGRTNARFRSAGTAPDLVSGGADGTVTGADQGQRTHYLATGASTGGEFGLYRIDMPPHGRGPGTHFHRTMSESFFVLSGTVRLFDGEKWIDATPGDFLYVPVGGRHAFHNGSDKPASLLLLFSPGAPREGYFEGMAELAAMNDEEREEFFLYHDTYWVGA</sequence>
<feature type="domain" description="Cupin type-2" evidence="2">
    <location>
        <begin position="67"/>
        <end position="135"/>
    </location>
</feature>
<feature type="region of interest" description="Disordered" evidence="1">
    <location>
        <begin position="25"/>
        <end position="46"/>
    </location>
</feature>
<dbReference type="Gene3D" id="2.60.120.10">
    <property type="entry name" value="Jelly Rolls"/>
    <property type="match status" value="1"/>
</dbReference>
<name>A0ABN3QX39_9ACTN</name>
<dbReference type="RefSeq" id="WP_344391123.1">
    <property type="nucleotide sequence ID" value="NZ_BAAASJ010000033.1"/>
</dbReference>
<dbReference type="InterPro" id="IPR011051">
    <property type="entry name" value="RmlC_Cupin_sf"/>
</dbReference>
<evidence type="ECO:0000313" key="4">
    <source>
        <dbReference type="Proteomes" id="UP001500151"/>
    </source>
</evidence>
<dbReference type="InterPro" id="IPR013096">
    <property type="entry name" value="Cupin_2"/>
</dbReference>
<reference evidence="3 4" key="1">
    <citation type="journal article" date="2019" name="Int. J. Syst. Evol. Microbiol.">
        <title>The Global Catalogue of Microorganisms (GCM) 10K type strain sequencing project: providing services to taxonomists for standard genome sequencing and annotation.</title>
        <authorList>
            <consortium name="The Broad Institute Genomics Platform"/>
            <consortium name="The Broad Institute Genome Sequencing Center for Infectious Disease"/>
            <person name="Wu L."/>
            <person name="Ma J."/>
        </authorList>
    </citation>
    <scope>NUCLEOTIDE SEQUENCE [LARGE SCALE GENOMIC DNA]</scope>
    <source>
        <strain evidence="3 4">JCM 4524</strain>
    </source>
</reference>
<dbReference type="InterPro" id="IPR053146">
    <property type="entry name" value="QDO-like"/>
</dbReference>
<dbReference type="Proteomes" id="UP001500151">
    <property type="component" value="Unassembled WGS sequence"/>
</dbReference>
<protein>
    <submittedName>
        <fullName evidence="3">Cupin domain-containing protein</fullName>
    </submittedName>
</protein>
<dbReference type="Pfam" id="PF07883">
    <property type="entry name" value="Cupin_2"/>
    <property type="match status" value="1"/>
</dbReference>
<keyword evidence="4" id="KW-1185">Reference proteome</keyword>
<gene>
    <name evidence="3" type="ORF">GCM10010307_35430</name>
</gene>
<organism evidence="3 4">
    <name type="scientific">Streptomyces vastus</name>
    <dbReference type="NCBI Taxonomy" id="285451"/>
    <lineage>
        <taxon>Bacteria</taxon>
        <taxon>Bacillati</taxon>
        <taxon>Actinomycetota</taxon>
        <taxon>Actinomycetes</taxon>
        <taxon>Kitasatosporales</taxon>
        <taxon>Streptomycetaceae</taxon>
        <taxon>Streptomyces</taxon>
    </lineage>
</organism>
<accession>A0ABN3QX39</accession>
<evidence type="ECO:0000256" key="1">
    <source>
        <dbReference type="SAM" id="MobiDB-lite"/>
    </source>
</evidence>
<comment type="caution">
    <text evidence="3">The sequence shown here is derived from an EMBL/GenBank/DDBJ whole genome shotgun (WGS) entry which is preliminary data.</text>
</comment>
<dbReference type="EMBL" id="BAAASJ010000033">
    <property type="protein sequence ID" value="GAA2637666.1"/>
    <property type="molecule type" value="Genomic_DNA"/>
</dbReference>
<dbReference type="PANTHER" id="PTHR36440:SF1">
    <property type="entry name" value="PUTATIVE (AFU_ORTHOLOGUE AFUA_8G07350)-RELATED"/>
    <property type="match status" value="1"/>
</dbReference>
<dbReference type="SUPFAM" id="SSF51182">
    <property type="entry name" value="RmlC-like cupins"/>
    <property type="match status" value="1"/>
</dbReference>
<evidence type="ECO:0000313" key="3">
    <source>
        <dbReference type="EMBL" id="GAA2637666.1"/>
    </source>
</evidence>
<feature type="compositionally biased region" description="Pro residues" evidence="1">
    <location>
        <begin position="1"/>
        <end position="10"/>
    </location>
</feature>
<feature type="region of interest" description="Disordered" evidence="1">
    <location>
        <begin position="1"/>
        <end position="20"/>
    </location>
</feature>
<evidence type="ECO:0000259" key="2">
    <source>
        <dbReference type="Pfam" id="PF07883"/>
    </source>
</evidence>